<proteinExistence type="predicted"/>
<evidence type="ECO:0000259" key="1">
    <source>
        <dbReference type="Pfam" id="PF01243"/>
    </source>
</evidence>
<dbReference type="InterPro" id="IPR012349">
    <property type="entry name" value="Split_barrel_FMN-bd"/>
</dbReference>
<gene>
    <name evidence="2" type="ORF">CIW82_15710</name>
</gene>
<organism evidence="2 3">
    <name type="scientific">Acetobacter tropicalis</name>
    <dbReference type="NCBI Taxonomy" id="104102"/>
    <lineage>
        <taxon>Bacteria</taxon>
        <taxon>Pseudomonadati</taxon>
        <taxon>Pseudomonadota</taxon>
        <taxon>Alphaproteobacteria</taxon>
        <taxon>Acetobacterales</taxon>
        <taxon>Acetobacteraceae</taxon>
        <taxon>Acetobacter</taxon>
    </lineage>
</organism>
<dbReference type="Gene3D" id="2.30.110.10">
    <property type="entry name" value="Electron Transport, Fmn-binding Protein, Chain A"/>
    <property type="match status" value="1"/>
</dbReference>
<name>A0A291PKG7_9PROT</name>
<dbReference type="AlphaFoldDB" id="A0A291PKG7"/>
<dbReference type="InterPro" id="IPR011576">
    <property type="entry name" value="Pyridox_Oxase_N"/>
</dbReference>
<evidence type="ECO:0000313" key="3">
    <source>
        <dbReference type="Proteomes" id="UP000220394"/>
    </source>
</evidence>
<feature type="domain" description="Pyridoxamine 5'-phosphate oxidase N-terminal" evidence="1">
    <location>
        <begin position="169"/>
        <end position="263"/>
    </location>
</feature>
<dbReference type="PANTHER" id="PTHR42815:SF2">
    <property type="entry name" value="FAD-BINDING, PUTATIVE (AFU_ORTHOLOGUE AFUA_6G07600)-RELATED"/>
    <property type="match status" value="1"/>
</dbReference>
<evidence type="ECO:0000313" key="2">
    <source>
        <dbReference type="EMBL" id="ATJ91906.1"/>
    </source>
</evidence>
<sequence>MWGITMMDEAATAFHEGERRAQALAGVVAPSSAFIRAFMTEQHRIFFASLPYVVLGVLSPDGWPVVTFATGVPGFLSSPDETTLCLAWHPISGDPMVEAIAPGRPMAMLGIEFATRRRNRANGVILLNDEDGIRMSVRQSFGNCPKYIRTREATPLLRSPGAVERSPTLDEEARALITSATTFFVASYAPSSAHGGMDVSHRGGPAGFVQVEDDVLTVPDYPGNRYFNTFGNFLENPRAGLLFINFENGDLLHLTGEASVSWTEVGRSFDVRIREVIRRRAALPLDWTEGPEITAVSPSHNA</sequence>
<dbReference type="EMBL" id="CP022699">
    <property type="protein sequence ID" value="ATJ91906.1"/>
    <property type="molecule type" value="Genomic_DNA"/>
</dbReference>
<dbReference type="KEGG" id="ato:CIW82_15710"/>
<dbReference type="Proteomes" id="UP000220394">
    <property type="component" value="Chromosome"/>
</dbReference>
<protein>
    <recommendedName>
        <fullName evidence="1">Pyridoxamine 5'-phosphate oxidase N-terminal domain-containing protein</fullName>
    </recommendedName>
</protein>
<reference evidence="2 3" key="1">
    <citation type="submission" date="2017-08" db="EMBL/GenBank/DDBJ databases">
        <title>Complete Genome Sequence of Acetobacter tropicalis Oregon-R-modENCODE STRAIN BDGP1, an acetic acid bacterium isolated from Drosophila melanogaster gut.</title>
        <authorList>
            <person name="Wan K.H."/>
            <person name="Yu C."/>
            <person name="Park S."/>
            <person name="Hammonds A.S."/>
            <person name="Booth B.W."/>
            <person name="Celniker S.E."/>
        </authorList>
    </citation>
    <scope>NUCLEOTIDE SEQUENCE [LARGE SCALE GENOMIC DNA]</scope>
    <source>
        <strain evidence="2 3">BDGP1</strain>
    </source>
</reference>
<dbReference type="Pfam" id="PF01243">
    <property type="entry name" value="PNPOx_N"/>
    <property type="match status" value="1"/>
</dbReference>
<dbReference type="SUPFAM" id="SSF50475">
    <property type="entry name" value="FMN-binding split barrel"/>
    <property type="match status" value="1"/>
</dbReference>
<dbReference type="PANTHER" id="PTHR42815">
    <property type="entry name" value="FAD-BINDING, PUTATIVE (AFU_ORTHOLOGUE AFUA_6G07600)-RELATED"/>
    <property type="match status" value="1"/>
</dbReference>
<accession>A0A291PKG7</accession>